<feature type="signal peptide" evidence="2">
    <location>
        <begin position="1"/>
        <end position="23"/>
    </location>
</feature>
<comment type="caution">
    <text evidence="3">The sequence shown here is derived from an EMBL/GenBank/DDBJ whole genome shotgun (WGS) entry which is preliminary data.</text>
</comment>
<accession>A0A853A0B4</accession>
<dbReference type="Gene3D" id="2.60.40.1890">
    <property type="entry name" value="PCu(A)C copper chaperone"/>
    <property type="match status" value="1"/>
</dbReference>
<organism evidence="3 4">
    <name type="scientific">Allostreptomyces psammosilenae</name>
    <dbReference type="NCBI Taxonomy" id="1892865"/>
    <lineage>
        <taxon>Bacteria</taxon>
        <taxon>Bacillati</taxon>
        <taxon>Actinomycetota</taxon>
        <taxon>Actinomycetes</taxon>
        <taxon>Kitasatosporales</taxon>
        <taxon>Streptomycetaceae</taxon>
        <taxon>Allostreptomyces</taxon>
    </lineage>
</organism>
<evidence type="ECO:0000313" key="3">
    <source>
        <dbReference type="EMBL" id="NYI07557.1"/>
    </source>
</evidence>
<sequence>MSRSLRRGALAAALTLASLPLAAACAAGTDADTLQIKPDNATTDLGALRIQNVAVVVGEDGTAAVTGSITNTGAEPAVLESITLDGAATPVQLLPAADESGATATEVTVAPNGQVQFGGEGNAQALAPAGTAVEPGSFHDVTFRFAEQGETMLQAAVYEGEGLYADVAPTPTASPTASPAASPAASTSPAAGESAEAGEGAADQAGASASASASSSASSSASGAASDAEGAEAGH</sequence>
<feature type="chain" id="PRO_5039466673" description="DUF461 domain-containing protein" evidence="2">
    <location>
        <begin position="24"/>
        <end position="235"/>
    </location>
</feature>
<dbReference type="AlphaFoldDB" id="A0A853A0B4"/>
<evidence type="ECO:0000256" key="1">
    <source>
        <dbReference type="SAM" id="MobiDB-lite"/>
    </source>
</evidence>
<keyword evidence="2" id="KW-0732">Signal</keyword>
<reference evidence="3 4" key="1">
    <citation type="submission" date="2020-07" db="EMBL/GenBank/DDBJ databases">
        <title>Sequencing the genomes of 1000 actinobacteria strains.</title>
        <authorList>
            <person name="Klenk H.-P."/>
        </authorList>
    </citation>
    <scope>NUCLEOTIDE SEQUENCE [LARGE SCALE GENOMIC DNA]</scope>
    <source>
        <strain evidence="3 4">DSM 42178</strain>
    </source>
</reference>
<feature type="compositionally biased region" description="Low complexity" evidence="1">
    <location>
        <begin position="169"/>
        <end position="228"/>
    </location>
</feature>
<dbReference type="Proteomes" id="UP000567795">
    <property type="component" value="Unassembled WGS sequence"/>
</dbReference>
<name>A0A853A0B4_9ACTN</name>
<protein>
    <recommendedName>
        <fullName evidence="5">DUF461 domain-containing protein</fullName>
    </recommendedName>
</protein>
<dbReference type="InterPro" id="IPR007410">
    <property type="entry name" value="LpqE-like"/>
</dbReference>
<evidence type="ECO:0008006" key="5">
    <source>
        <dbReference type="Google" id="ProtNLM"/>
    </source>
</evidence>
<proteinExistence type="predicted"/>
<keyword evidence="4" id="KW-1185">Reference proteome</keyword>
<feature type="region of interest" description="Disordered" evidence="1">
    <location>
        <begin position="169"/>
        <end position="235"/>
    </location>
</feature>
<dbReference type="Pfam" id="PF04314">
    <property type="entry name" value="PCuAC"/>
    <property type="match status" value="1"/>
</dbReference>
<dbReference type="InterPro" id="IPR036182">
    <property type="entry name" value="PCuAC_sf"/>
</dbReference>
<evidence type="ECO:0000256" key="2">
    <source>
        <dbReference type="SAM" id="SignalP"/>
    </source>
</evidence>
<dbReference type="RefSeq" id="WP_179816545.1">
    <property type="nucleotide sequence ID" value="NZ_JACBZD010000002.1"/>
</dbReference>
<gene>
    <name evidence="3" type="ORF">FHU37_004586</name>
</gene>
<evidence type="ECO:0000313" key="4">
    <source>
        <dbReference type="Proteomes" id="UP000567795"/>
    </source>
</evidence>
<dbReference type="EMBL" id="JACBZD010000002">
    <property type="protein sequence ID" value="NYI07557.1"/>
    <property type="molecule type" value="Genomic_DNA"/>
</dbReference>
<dbReference type="PROSITE" id="PS51257">
    <property type="entry name" value="PROKAR_LIPOPROTEIN"/>
    <property type="match status" value="1"/>
</dbReference>
<dbReference type="SUPFAM" id="SSF110087">
    <property type="entry name" value="DR1885-like metal-binding protein"/>
    <property type="match status" value="1"/>
</dbReference>